<proteinExistence type="predicted"/>
<name>A0ABU0J1U6_9HYPH</name>
<sequence length="569" mass="61077">MRVPRSILPLALLIVVLATAAAFLVAEWRASARSRLLIDHSYAVIDAALALTAAMADAEAAERGFIATGAESAAQPLDAAVAAVPARLAALRGLVADNPEHLRHVEAAASLWDAWQARLAALVAEARTGDAAGARAALAGEAGRAMADVRAEAARLQAGERQLLAERLAEGDRRRDRLGLAIGAVLVLAGLGMAASVLVLSRRTTTLARDVSSQRQIARSLEEATFELAGQVSTVRAELTDTARRFDAALRTAPIVLASQDRELRYRWMRNSLLGQPAEWFIGRTDAELMPEPARSRMIAAKEETLRSGEPRDFEIFLSASGEADGKWYDVHIESTRDDKGSIDGVTSVHSEVTERKRRERHIRLLMRELAHRSKNTLAVTQAMARQTAATAGDMETFLERFADRLEALGRAHTLLVDEGWSGAGIGDMVRAQLGHYADLVGRQVFLDGPAITLPAEMIQNIGLALHELATNAAKYGALSTPDGRVDIAWSAEPGAGGTLAIVMSWRESGGPPVTPPTRRGFGQLVIERTVARAVGGEVELDYAPAGLRWTLRFERPPEVGEAPLANGA</sequence>
<gene>
    <name evidence="15" type="ORF">QO011_000289</name>
</gene>
<evidence type="ECO:0000259" key="14">
    <source>
        <dbReference type="PROSITE" id="PS50113"/>
    </source>
</evidence>
<keyword evidence="12" id="KW-0843">Virulence</keyword>
<evidence type="ECO:0000256" key="9">
    <source>
        <dbReference type="ARBA" id="ARBA00022741"/>
    </source>
</evidence>
<keyword evidence="16" id="KW-1185">Reference proteome</keyword>
<dbReference type="PROSITE" id="PS50113">
    <property type="entry name" value="PAC"/>
    <property type="match status" value="1"/>
</dbReference>
<dbReference type="Pfam" id="PF05227">
    <property type="entry name" value="CHASE3"/>
    <property type="match status" value="1"/>
</dbReference>
<dbReference type="PANTHER" id="PTHR41523">
    <property type="entry name" value="TWO-COMPONENT SYSTEM SENSOR PROTEIN"/>
    <property type="match status" value="1"/>
</dbReference>
<keyword evidence="8" id="KW-0677">Repeat</keyword>
<evidence type="ECO:0000256" key="8">
    <source>
        <dbReference type="ARBA" id="ARBA00022737"/>
    </source>
</evidence>
<keyword evidence="13" id="KW-0812">Transmembrane</keyword>
<keyword evidence="6" id="KW-0288">FMN</keyword>
<dbReference type="InterPro" id="IPR036890">
    <property type="entry name" value="HATPase_C_sf"/>
</dbReference>
<evidence type="ECO:0000256" key="1">
    <source>
        <dbReference type="ARBA" id="ARBA00000085"/>
    </source>
</evidence>
<keyword evidence="7" id="KW-0808">Transferase</keyword>
<dbReference type="EMBL" id="JAUSVX010000001">
    <property type="protein sequence ID" value="MDQ0467294.1"/>
    <property type="molecule type" value="Genomic_DNA"/>
</dbReference>
<accession>A0ABU0J1U6</accession>
<comment type="catalytic activity">
    <reaction evidence="1">
        <text>ATP + protein L-histidine = ADP + protein N-phospho-L-histidine.</text>
        <dbReference type="EC" id="2.7.13.3"/>
    </reaction>
</comment>
<feature type="transmembrane region" description="Helical" evidence="13">
    <location>
        <begin position="6"/>
        <end position="26"/>
    </location>
</feature>
<evidence type="ECO:0000256" key="2">
    <source>
        <dbReference type="ARBA" id="ARBA00012438"/>
    </source>
</evidence>
<dbReference type="RefSeq" id="WP_307266705.1">
    <property type="nucleotide sequence ID" value="NZ_JAUSVX010000001.1"/>
</dbReference>
<keyword evidence="4" id="KW-0597">Phosphoprotein</keyword>
<comment type="caution">
    <text evidence="15">The sequence shown here is derived from an EMBL/GenBank/DDBJ whole genome shotgun (WGS) entry which is preliminary data.</text>
</comment>
<evidence type="ECO:0000256" key="10">
    <source>
        <dbReference type="ARBA" id="ARBA00022777"/>
    </source>
</evidence>
<feature type="transmembrane region" description="Helical" evidence="13">
    <location>
        <begin position="178"/>
        <end position="200"/>
    </location>
</feature>
<evidence type="ECO:0000256" key="4">
    <source>
        <dbReference type="ARBA" id="ARBA00022553"/>
    </source>
</evidence>
<evidence type="ECO:0000313" key="15">
    <source>
        <dbReference type="EMBL" id="MDQ0467294.1"/>
    </source>
</evidence>
<keyword evidence="13" id="KW-1133">Transmembrane helix</keyword>
<dbReference type="NCBIfam" id="TIGR00229">
    <property type="entry name" value="sensory_box"/>
    <property type="match status" value="1"/>
</dbReference>
<keyword evidence="9" id="KW-0547">Nucleotide-binding</keyword>
<organism evidence="15 16">
    <name type="scientific">Labrys wisconsinensis</name>
    <dbReference type="NCBI Taxonomy" id="425677"/>
    <lineage>
        <taxon>Bacteria</taxon>
        <taxon>Pseudomonadati</taxon>
        <taxon>Pseudomonadota</taxon>
        <taxon>Alphaproteobacteria</taxon>
        <taxon>Hyphomicrobiales</taxon>
        <taxon>Xanthobacteraceae</taxon>
        <taxon>Labrys</taxon>
    </lineage>
</organism>
<dbReference type="InterPro" id="IPR000014">
    <property type="entry name" value="PAS"/>
</dbReference>
<dbReference type="InterPro" id="IPR007891">
    <property type="entry name" value="CHASE3"/>
</dbReference>
<reference evidence="15 16" key="1">
    <citation type="submission" date="2023-07" db="EMBL/GenBank/DDBJ databases">
        <title>Genomic Encyclopedia of Type Strains, Phase IV (KMG-IV): sequencing the most valuable type-strain genomes for metagenomic binning, comparative biology and taxonomic classification.</title>
        <authorList>
            <person name="Goeker M."/>
        </authorList>
    </citation>
    <scope>NUCLEOTIDE SEQUENCE [LARGE SCALE GENOMIC DNA]</scope>
    <source>
        <strain evidence="15 16">DSM 19619</strain>
    </source>
</reference>
<evidence type="ECO:0000313" key="16">
    <source>
        <dbReference type="Proteomes" id="UP001242480"/>
    </source>
</evidence>
<dbReference type="Gene3D" id="3.30.450.20">
    <property type="entry name" value="PAS domain"/>
    <property type="match status" value="1"/>
</dbReference>
<evidence type="ECO:0000256" key="13">
    <source>
        <dbReference type="SAM" id="Phobius"/>
    </source>
</evidence>
<dbReference type="InterPro" id="IPR035965">
    <property type="entry name" value="PAS-like_dom_sf"/>
</dbReference>
<evidence type="ECO:0000256" key="3">
    <source>
        <dbReference type="ARBA" id="ARBA00021740"/>
    </source>
</evidence>
<dbReference type="SUPFAM" id="SSF55785">
    <property type="entry name" value="PYP-like sensor domain (PAS domain)"/>
    <property type="match status" value="1"/>
</dbReference>
<evidence type="ECO:0000256" key="12">
    <source>
        <dbReference type="ARBA" id="ARBA00023026"/>
    </source>
</evidence>
<evidence type="ECO:0000256" key="11">
    <source>
        <dbReference type="ARBA" id="ARBA00022840"/>
    </source>
</evidence>
<dbReference type="Proteomes" id="UP001242480">
    <property type="component" value="Unassembled WGS sequence"/>
</dbReference>
<keyword evidence="5" id="KW-0285">Flavoprotein</keyword>
<dbReference type="InterPro" id="IPR000700">
    <property type="entry name" value="PAS-assoc_C"/>
</dbReference>
<keyword evidence="13" id="KW-0472">Membrane</keyword>
<evidence type="ECO:0000256" key="6">
    <source>
        <dbReference type="ARBA" id="ARBA00022643"/>
    </source>
</evidence>
<feature type="domain" description="PAC" evidence="14">
    <location>
        <begin position="312"/>
        <end position="365"/>
    </location>
</feature>
<dbReference type="EC" id="2.7.13.3" evidence="2"/>
<dbReference type="Pfam" id="PF07536">
    <property type="entry name" value="HWE_HK"/>
    <property type="match status" value="1"/>
</dbReference>
<protein>
    <recommendedName>
        <fullName evidence="3">Blue-light-activated histidine kinase</fullName>
        <ecNumber evidence="2">2.7.13.3</ecNumber>
    </recommendedName>
</protein>
<keyword evidence="10" id="KW-0418">Kinase</keyword>
<keyword evidence="11" id="KW-0067">ATP-binding</keyword>
<dbReference type="Gene3D" id="3.30.565.10">
    <property type="entry name" value="Histidine kinase-like ATPase, C-terminal domain"/>
    <property type="match status" value="1"/>
</dbReference>
<dbReference type="SMART" id="SM00911">
    <property type="entry name" value="HWE_HK"/>
    <property type="match status" value="1"/>
</dbReference>
<dbReference type="InterPro" id="IPR011102">
    <property type="entry name" value="Sig_transdc_His_kinase_HWE"/>
</dbReference>
<evidence type="ECO:0000256" key="5">
    <source>
        <dbReference type="ARBA" id="ARBA00022630"/>
    </source>
</evidence>
<dbReference type="PANTHER" id="PTHR41523:SF7">
    <property type="entry name" value="HISTIDINE KINASE"/>
    <property type="match status" value="1"/>
</dbReference>
<evidence type="ECO:0000256" key="7">
    <source>
        <dbReference type="ARBA" id="ARBA00022679"/>
    </source>
</evidence>
<dbReference type="Pfam" id="PF08448">
    <property type="entry name" value="PAS_4"/>
    <property type="match status" value="1"/>
</dbReference>
<dbReference type="InterPro" id="IPR013656">
    <property type="entry name" value="PAS_4"/>
</dbReference>